<comment type="caution">
    <text evidence="4">The sequence shown here is derived from an EMBL/GenBank/DDBJ whole genome shotgun (WGS) entry which is preliminary data.</text>
</comment>
<keyword evidence="1" id="KW-0732">Signal</keyword>
<evidence type="ECO:0000313" key="5">
    <source>
        <dbReference type="Proteomes" id="UP000075320"/>
    </source>
</evidence>
<dbReference type="InterPro" id="IPR011990">
    <property type="entry name" value="TPR-like_helical_dom_sf"/>
</dbReference>
<gene>
    <name evidence="4" type="ORF">AZI86_13560</name>
</gene>
<keyword evidence="2" id="KW-0802">TPR repeat</keyword>
<dbReference type="InterPro" id="IPR039565">
    <property type="entry name" value="BamD-like"/>
</dbReference>
<keyword evidence="5" id="KW-1185">Reference proteome</keyword>
<feature type="domain" description="Outer membrane lipoprotein BamD-like" evidence="3">
    <location>
        <begin position="105"/>
        <end position="175"/>
    </location>
</feature>
<reference evidence="4 5" key="1">
    <citation type="submission" date="2016-03" db="EMBL/GenBank/DDBJ databases">
        <authorList>
            <person name="Ploux O."/>
        </authorList>
    </citation>
    <scope>NUCLEOTIDE SEQUENCE [LARGE SCALE GENOMIC DNA]</scope>
    <source>
        <strain evidence="4 5">R0</strain>
    </source>
</reference>
<dbReference type="OrthoDB" id="5291268at2"/>
<sequence length="225" mass="25897">MKNQNAVFLIFSLCLTVGLVSAYSLFVGYFNGHEQYEARLAQLEKQVENERFANSMLTYQIKDFQQSVAQILPDNKKLQAHYEMKNLAAVVRAPASDESVDLSGVLFAKGKRYFNGQEYDKAIREFSQLLQKYPLSAHGVEARFLIAESYYLKKDFRSTLSEIDEMVTQFPQHELTGFILLRMGQISESNNQTEEASEIYKTVAKNFKNEELRNQARKLAQSVEY</sequence>
<dbReference type="Pfam" id="PF13525">
    <property type="entry name" value="YfiO"/>
    <property type="match status" value="1"/>
</dbReference>
<evidence type="ECO:0000313" key="4">
    <source>
        <dbReference type="EMBL" id="KYG63840.1"/>
    </source>
</evidence>
<accession>A0A150WJG4</accession>
<organism evidence="4 5">
    <name type="scientific">Bdellovibrio bacteriovorus</name>
    <dbReference type="NCBI Taxonomy" id="959"/>
    <lineage>
        <taxon>Bacteria</taxon>
        <taxon>Pseudomonadati</taxon>
        <taxon>Bdellovibrionota</taxon>
        <taxon>Bdellovibrionia</taxon>
        <taxon>Bdellovibrionales</taxon>
        <taxon>Pseudobdellovibrionaceae</taxon>
        <taxon>Bdellovibrio</taxon>
    </lineage>
</organism>
<dbReference type="Proteomes" id="UP000075320">
    <property type="component" value="Unassembled WGS sequence"/>
</dbReference>
<protein>
    <recommendedName>
        <fullName evidence="3">Outer membrane lipoprotein BamD-like domain-containing protein</fullName>
    </recommendedName>
</protein>
<dbReference type="EMBL" id="LUKE01000003">
    <property type="protein sequence ID" value="KYG63840.1"/>
    <property type="molecule type" value="Genomic_DNA"/>
</dbReference>
<evidence type="ECO:0000256" key="1">
    <source>
        <dbReference type="ARBA" id="ARBA00022729"/>
    </source>
</evidence>
<dbReference type="RefSeq" id="WP_061835734.1">
    <property type="nucleotide sequence ID" value="NZ_LUKE01000003.1"/>
</dbReference>
<dbReference type="SUPFAM" id="SSF48452">
    <property type="entry name" value="TPR-like"/>
    <property type="match status" value="1"/>
</dbReference>
<dbReference type="InterPro" id="IPR019734">
    <property type="entry name" value="TPR_rpt"/>
</dbReference>
<name>A0A150WJG4_BDEBC</name>
<evidence type="ECO:0000256" key="2">
    <source>
        <dbReference type="PROSITE-ProRule" id="PRU00339"/>
    </source>
</evidence>
<evidence type="ECO:0000259" key="3">
    <source>
        <dbReference type="Pfam" id="PF13525"/>
    </source>
</evidence>
<dbReference type="Gene3D" id="1.25.40.10">
    <property type="entry name" value="Tetratricopeptide repeat domain"/>
    <property type="match status" value="1"/>
</dbReference>
<dbReference type="PROSITE" id="PS50005">
    <property type="entry name" value="TPR"/>
    <property type="match status" value="1"/>
</dbReference>
<proteinExistence type="predicted"/>
<dbReference type="AlphaFoldDB" id="A0A150WJG4"/>
<feature type="repeat" description="TPR" evidence="2">
    <location>
        <begin position="103"/>
        <end position="136"/>
    </location>
</feature>